<dbReference type="GO" id="GO:0005524">
    <property type="term" value="F:ATP binding"/>
    <property type="evidence" value="ECO:0007669"/>
    <property type="project" value="UniProtKB-KW"/>
</dbReference>
<keyword evidence="12" id="KW-1185">Reference proteome</keyword>
<dbReference type="Pfam" id="PF02367">
    <property type="entry name" value="TsaE"/>
    <property type="match status" value="1"/>
</dbReference>
<dbReference type="RefSeq" id="WP_200407095.1">
    <property type="nucleotide sequence ID" value="NZ_BNDT01000002.1"/>
</dbReference>
<evidence type="ECO:0000256" key="3">
    <source>
        <dbReference type="ARBA" id="ARBA00019010"/>
    </source>
</evidence>
<accession>A0AA45KJH2</accession>
<evidence type="ECO:0000256" key="2">
    <source>
        <dbReference type="ARBA" id="ARBA00007599"/>
    </source>
</evidence>
<dbReference type="AlphaFoldDB" id="A0AA45KJH2"/>
<evidence type="ECO:0000256" key="1">
    <source>
        <dbReference type="ARBA" id="ARBA00004496"/>
    </source>
</evidence>
<evidence type="ECO:0000256" key="8">
    <source>
        <dbReference type="ARBA" id="ARBA00022840"/>
    </source>
</evidence>
<dbReference type="PANTHER" id="PTHR33540">
    <property type="entry name" value="TRNA THREONYLCARBAMOYLADENOSINE BIOSYNTHESIS PROTEIN TSAE"/>
    <property type="match status" value="1"/>
</dbReference>
<dbReference type="GO" id="GO:0002949">
    <property type="term" value="P:tRNA threonylcarbamoyladenosine modification"/>
    <property type="evidence" value="ECO:0007669"/>
    <property type="project" value="InterPro"/>
</dbReference>
<comment type="subcellular location">
    <subcellularLocation>
        <location evidence="1">Cytoplasm</location>
    </subcellularLocation>
</comment>
<dbReference type="GO" id="GO:0046872">
    <property type="term" value="F:metal ion binding"/>
    <property type="evidence" value="ECO:0007669"/>
    <property type="project" value="UniProtKB-KW"/>
</dbReference>
<evidence type="ECO:0000313" key="12">
    <source>
        <dbReference type="Proteomes" id="UP000663608"/>
    </source>
</evidence>
<dbReference type="KEGG" id="lti:JW886_03060"/>
<dbReference type="Gene3D" id="3.40.50.300">
    <property type="entry name" value="P-loop containing nucleotide triphosphate hydrolases"/>
    <property type="match status" value="1"/>
</dbReference>
<evidence type="ECO:0000256" key="10">
    <source>
        <dbReference type="ARBA" id="ARBA00032441"/>
    </source>
</evidence>
<dbReference type="GO" id="GO:0005737">
    <property type="term" value="C:cytoplasm"/>
    <property type="evidence" value="ECO:0007669"/>
    <property type="project" value="UniProtKB-SubCell"/>
</dbReference>
<dbReference type="InterPro" id="IPR003442">
    <property type="entry name" value="T6A_TsaE"/>
</dbReference>
<evidence type="ECO:0000313" key="11">
    <source>
        <dbReference type="EMBL" id="QSE77256.1"/>
    </source>
</evidence>
<reference evidence="11 12" key="1">
    <citation type="submission" date="2021-02" db="EMBL/GenBank/DDBJ databases">
        <title>Complete genome sequence of Lactococcus lactis strain K_LL004.</title>
        <authorList>
            <person name="Kim H.B."/>
        </authorList>
    </citation>
    <scope>NUCLEOTIDE SEQUENCE [LARGE SCALE GENOMIC DNA]</scope>
    <source>
        <strain evidence="11 12">K_LL004</strain>
    </source>
</reference>
<evidence type="ECO:0000256" key="6">
    <source>
        <dbReference type="ARBA" id="ARBA00022723"/>
    </source>
</evidence>
<evidence type="ECO:0000256" key="5">
    <source>
        <dbReference type="ARBA" id="ARBA00022694"/>
    </source>
</evidence>
<keyword evidence="8" id="KW-0067">ATP-binding</keyword>
<dbReference type="InterPro" id="IPR027417">
    <property type="entry name" value="P-loop_NTPase"/>
</dbReference>
<dbReference type="Proteomes" id="UP000663608">
    <property type="component" value="Chromosome"/>
</dbReference>
<gene>
    <name evidence="11" type="primary">tsaE</name>
    <name evidence="11" type="ORF">JW886_03060</name>
</gene>
<sequence>MKYNEEEMLQFAEKLGRLLQAQDVIVLTGELGAGKTTFTKGLALGLDIHQMVKSPTYTIVRSLEGRLTLHHMDVYRVGDDPDSFDLDDYLFGDGVSVIEWGELLGADLPEHYLEVVFDKYAPELVNEETRAIRLIPHGKRYEELISQL</sequence>
<keyword evidence="4" id="KW-0963">Cytoplasm</keyword>
<keyword evidence="9" id="KW-0460">Magnesium</keyword>
<dbReference type="NCBIfam" id="TIGR00150">
    <property type="entry name" value="T6A_YjeE"/>
    <property type="match status" value="1"/>
</dbReference>
<evidence type="ECO:0000256" key="4">
    <source>
        <dbReference type="ARBA" id="ARBA00022490"/>
    </source>
</evidence>
<evidence type="ECO:0000256" key="9">
    <source>
        <dbReference type="ARBA" id="ARBA00022842"/>
    </source>
</evidence>
<evidence type="ECO:0000256" key="7">
    <source>
        <dbReference type="ARBA" id="ARBA00022741"/>
    </source>
</evidence>
<name>A0AA45KJH2_9LACT</name>
<protein>
    <recommendedName>
        <fullName evidence="3">tRNA threonylcarbamoyladenosine biosynthesis protein TsaE</fullName>
    </recommendedName>
    <alternativeName>
        <fullName evidence="10">t(6)A37 threonylcarbamoyladenosine biosynthesis protein TsaE</fullName>
    </alternativeName>
</protein>
<keyword evidence="7" id="KW-0547">Nucleotide-binding</keyword>
<comment type="similarity">
    <text evidence="2">Belongs to the TsaE family.</text>
</comment>
<dbReference type="PANTHER" id="PTHR33540:SF2">
    <property type="entry name" value="TRNA THREONYLCARBAMOYLADENOSINE BIOSYNTHESIS PROTEIN TSAE"/>
    <property type="match status" value="1"/>
</dbReference>
<keyword evidence="5" id="KW-0819">tRNA processing</keyword>
<proteinExistence type="inferred from homology"/>
<dbReference type="SUPFAM" id="SSF52540">
    <property type="entry name" value="P-loop containing nucleoside triphosphate hydrolases"/>
    <property type="match status" value="1"/>
</dbReference>
<dbReference type="EMBL" id="CP070872">
    <property type="protein sequence ID" value="QSE77256.1"/>
    <property type="molecule type" value="Genomic_DNA"/>
</dbReference>
<organism evidence="11 12">
    <name type="scientific">Lactococcus taiwanensis</name>
    <dbReference type="NCBI Taxonomy" id="1151742"/>
    <lineage>
        <taxon>Bacteria</taxon>
        <taxon>Bacillati</taxon>
        <taxon>Bacillota</taxon>
        <taxon>Bacilli</taxon>
        <taxon>Lactobacillales</taxon>
        <taxon>Streptococcaceae</taxon>
        <taxon>Lactococcus</taxon>
    </lineage>
</organism>
<keyword evidence="6" id="KW-0479">Metal-binding</keyword>